<accession>A0A7K3W4A7</accession>
<evidence type="ECO:0000313" key="2">
    <source>
        <dbReference type="Proteomes" id="UP000470246"/>
    </source>
</evidence>
<reference evidence="1 2" key="1">
    <citation type="submission" date="2020-02" db="EMBL/GenBank/DDBJ databases">
        <title>Geodermatophilus sabuli CPCC 205279 I12A-02694.</title>
        <authorList>
            <person name="Jiang Z."/>
        </authorList>
    </citation>
    <scope>NUCLEOTIDE SEQUENCE [LARGE SCALE GENOMIC DNA]</scope>
    <source>
        <strain evidence="1 2">I12A-02694</strain>
    </source>
</reference>
<dbReference type="EMBL" id="JAAGWF010000020">
    <property type="protein sequence ID" value="NEK59725.1"/>
    <property type="molecule type" value="Genomic_DNA"/>
</dbReference>
<evidence type="ECO:0000313" key="1">
    <source>
        <dbReference type="EMBL" id="NEK59725.1"/>
    </source>
</evidence>
<dbReference type="RefSeq" id="WP_163483099.1">
    <property type="nucleotide sequence ID" value="NZ_JAAGWF010000020.1"/>
</dbReference>
<keyword evidence="2" id="KW-1185">Reference proteome</keyword>
<sequence>MEISVEARAILEAVRAEAQPASMFALIQRLNPAVSEMGSALETWRQRQIHLLGSFSELHEAGYLESLPRDADQHSETFMLSVRGRGLLDELPAAPPIHRASALETRAAGRLRVRLLRRAAATVRSR</sequence>
<dbReference type="AlphaFoldDB" id="A0A7K3W4A7"/>
<proteinExistence type="predicted"/>
<dbReference type="Proteomes" id="UP000470246">
    <property type="component" value="Unassembled WGS sequence"/>
</dbReference>
<name>A0A7K3W4A7_9ACTN</name>
<protein>
    <submittedName>
        <fullName evidence="1">Uncharacterized protein</fullName>
    </submittedName>
</protein>
<gene>
    <name evidence="1" type="ORF">GCU56_17850</name>
</gene>
<organism evidence="1 2">
    <name type="scientific">Geodermatophilus sabuli</name>
    <dbReference type="NCBI Taxonomy" id="1564158"/>
    <lineage>
        <taxon>Bacteria</taxon>
        <taxon>Bacillati</taxon>
        <taxon>Actinomycetota</taxon>
        <taxon>Actinomycetes</taxon>
        <taxon>Geodermatophilales</taxon>
        <taxon>Geodermatophilaceae</taxon>
        <taxon>Geodermatophilus</taxon>
    </lineage>
</organism>
<comment type="caution">
    <text evidence="1">The sequence shown here is derived from an EMBL/GenBank/DDBJ whole genome shotgun (WGS) entry which is preliminary data.</text>
</comment>